<proteinExistence type="predicted"/>
<name>A0A0D2RDX7_GOSRA</name>
<dbReference type="STRING" id="29730.A0A0D2RDX7"/>
<reference evidence="1 2" key="1">
    <citation type="journal article" date="2012" name="Nature">
        <title>Repeated polyploidization of Gossypium genomes and the evolution of spinnable cotton fibres.</title>
        <authorList>
            <person name="Paterson A.H."/>
            <person name="Wendel J.F."/>
            <person name="Gundlach H."/>
            <person name="Guo H."/>
            <person name="Jenkins J."/>
            <person name="Jin D."/>
            <person name="Llewellyn D."/>
            <person name="Showmaker K.C."/>
            <person name="Shu S."/>
            <person name="Udall J."/>
            <person name="Yoo M.J."/>
            <person name="Byers R."/>
            <person name="Chen W."/>
            <person name="Doron-Faigenboim A."/>
            <person name="Duke M.V."/>
            <person name="Gong L."/>
            <person name="Grimwood J."/>
            <person name="Grover C."/>
            <person name="Grupp K."/>
            <person name="Hu G."/>
            <person name="Lee T.H."/>
            <person name="Li J."/>
            <person name="Lin L."/>
            <person name="Liu T."/>
            <person name="Marler B.S."/>
            <person name="Page J.T."/>
            <person name="Roberts A.W."/>
            <person name="Romanel E."/>
            <person name="Sanders W.S."/>
            <person name="Szadkowski E."/>
            <person name="Tan X."/>
            <person name="Tang H."/>
            <person name="Xu C."/>
            <person name="Wang J."/>
            <person name="Wang Z."/>
            <person name="Zhang D."/>
            <person name="Zhang L."/>
            <person name="Ashrafi H."/>
            <person name="Bedon F."/>
            <person name="Bowers J.E."/>
            <person name="Brubaker C.L."/>
            <person name="Chee P.W."/>
            <person name="Das S."/>
            <person name="Gingle A.R."/>
            <person name="Haigler C.H."/>
            <person name="Harker D."/>
            <person name="Hoffmann L.V."/>
            <person name="Hovav R."/>
            <person name="Jones D.C."/>
            <person name="Lemke C."/>
            <person name="Mansoor S."/>
            <person name="ur Rahman M."/>
            <person name="Rainville L.N."/>
            <person name="Rambani A."/>
            <person name="Reddy U.K."/>
            <person name="Rong J.K."/>
            <person name="Saranga Y."/>
            <person name="Scheffler B.E."/>
            <person name="Scheffler J.A."/>
            <person name="Stelly D.M."/>
            <person name="Triplett B.A."/>
            <person name="Van Deynze A."/>
            <person name="Vaslin M.F."/>
            <person name="Waghmare V.N."/>
            <person name="Walford S.A."/>
            <person name="Wright R.J."/>
            <person name="Zaki E.A."/>
            <person name="Zhang T."/>
            <person name="Dennis E.S."/>
            <person name="Mayer K.F."/>
            <person name="Peterson D.G."/>
            <person name="Rokhsar D.S."/>
            <person name="Wang X."/>
            <person name="Schmutz J."/>
        </authorList>
    </citation>
    <scope>NUCLEOTIDE SEQUENCE [LARGE SCALE GENOMIC DNA]</scope>
</reference>
<protein>
    <submittedName>
        <fullName evidence="1">Uncharacterized protein</fullName>
    </submittedName>
</protein>
<evidence type="ECO:0000313" key="2">
    <source>
        <dbReference type="Proteomes" id="UP000032304"/>
    </source>
</evidence>
<dbReference type="Gramene" id="KJB29999">
    <property type="protein sequence ID" value="KJB29999"/>
    <property type="gene ID" value="B456_005G127400"/>
</dbReference>
<dbReference type="AlphaFoldDB" id="A0A0D2RDX7"/>
<organism evidence="1 2">
    <name type="scientific">Gossypium raimondii</name>
    <name type="common">Peruvian cotton</name>
    <name type="synonym">Gossypium klotzschianum subsp. raimondii</name>
    <dbReference type="NCBI Taxonomy" id="29730"/>
    <lineage>
        <taxon>Eukaryota</taxon>
        <taxon>Viridiplantae</taxon>
        <taxon>Streptophyta</taxon>
        <taxon>Embryophyta</taxon>
        <taxon>Tracheophyta</taxon>
        <taxon>Spermatophyta</taxon>
        <taxon>Magnoliopsida</taxon>
        <taxon>eudicotyledons</taxon>
        <taxon>Gunneridae</taxon>
        <taxon>Pentapetalae</taxon>
        <taxon>rosids</taxon>
        <taxon>malvids</taxon>
        <taxon>Malvales</taxon>
        <taxon>Malvaceae</taxon>
        <taxon>Malvoideae</taxon>
        <taxon>Gossypium</taxon>
    </lineage>
</organism>
<accession>A0A0D2RDX7</accession>
<evidence type="ECO:0000313" key="1">
    <source>
        <dbReference type="EMBL" id="KJB29999.1"/>
    </source>
</evidence>
<dbReference type="Proteomes" id="UP000032304">
    <property type="component" value="Chromosome 5"/>
</dbReference>
<gene>
    <name evidence="1" type="ORF">B456_005G127400</name>
</gene>
<dbReference type="EMBL" id="CM001744">
    <property type="protein sequence ID" value="KJB29999.1"/>
    <property type="molecule type" value="Genomic_DNA"/>
</dbReference>
<sequence length="69" mass="7876">MNAISAKSTNYHPYGVSHNSSYMNNGSKNDESHYHFNLDDNDTNYGWNNHINSCIDSYLRSQICIDSSI</sequence>
<keyword evidence="2" id="KW-1185">Reference proteome</keyword>